<dbReference type="HOGENOM" id="CLU_394915_0_0_1"/>
<dbReference type="STRING" id="306902.C4XXA7"/>
<dbReference type="InParanoid" id="C4XXA7"/>
<sequence>MAQVEYNKYLPSYRSLLTPNAKYDYRTHSLVELSQQDLKRIESRFQLEPPPPSKFKMKYQSLLGEVSRKASRLSMRVQSNLHPPQHTLKATKHLWSRCKSFGQLPLEIQILVFSFVDDPHAYHSCLFASKRFYQLAKPMLYRSVSFVSTYRFAQFVTCLRLNPATGTYVERLDLSGLKPGVQEEDWDDCSNPAATLAGWRDWKFKNNPLYAFHSAVLTKTVSNSSVASVPSQKKGNLAKYFKKRRRSSPPLYEKPEAPHQQAHHSSPHPTINRFLLSYSTSKDVPVGYVIHVINLCPNLVEADLGNLSLSTDYRISSPYAHKYQPYDLTHNYHKDLPKIVESISPLAQPASFNPFQETFPPTAPDSLEASSVSSVFSLNFAKPVRKYNSLLPPLPNSATEMSYLSRADGRIYLSDLNVKAINTSHLEVVHERDILRCLAARGHRVRSINLSSSIWLNAKLVADFLLEMLARDLDRKCVNGKHLWLFQGHYYDVGEPLEGRVEPSRSGLQLLDLSDSGMNKNLPWAQKIDMATPRGRQLVQRIVNDELLSSFEEYVIRERQRRGRVGENYFS</sequence>
<protein>
    <recommendedName>
        <fullName evidence="2">F-box domain-containing protein</fullName>
    </recommendedName>
</protein>
<dbReference type="InterPro" id="IPR001810">
    <property type="entry name" value="F-box_dom"/>
</dbReference>
<name>C4XXA7_CLAL4</name>
<feature type="domain" description="F-box" evidence="2">
    <location>
        <begin position="102"/>
        <end position="146"/>
    </location>
</feature>
<evidence type="ECO:0000313" key="4">
    <source>
        <dbReference type="Proteomes" id="UP000007703"/>
    </source>
</evidence>
<feature type="region of interest" description="Disordered" evidence="1">
    <location>
        <begin position="248"/>
        <end position="268"/>
    </location>
</feature>
<dbReference type="InterPro" id="IPR036047">
    <property type="entry name" value="F-box-like_dom_sf"/>
</dbReference>
<dbReference type="VEuPathDB" id="FungiDB:CLUG_00580"/>
<accession>C4XXA7</accession>
<dbReference type="KEGG" id="clu:CLUG_00580"/>
<dbReference type="EMBL" id="CH408076">
    <property type="protein sequence ID" value="EEQ36457.1"/>
    <property type="molecule type" value="Genomic_DNA"/>
</dbReference>
<gene>
    <name evidence="3" type="ORF">CLUG_00580</name>
</gene>
<dbReference type="GeneID" id="8500035"/>
<dbReference type="Proteomes" id="UP000007703">
    <property type="component" value="Unassembled WGS sequence"/>
</dbReference>
<evidence type="ECO:0000259" key="2">
    <source>
        <dbReference type="Pfam" id="PF12937"/>
    </source>
</evidence>
<evidence type="ECO:0000313" key="3">
    <source>
        <dbReference type="EMBL" id="EEQ36457.1"/>
    </source>
</evidence>
<evidence type="ECO:0000256" key="1">
    <source>
        <dbReference type="SAM" id="MobiDB-lite"/>
    </source>
</evidence>
<dbReference type="Pfam" id="PF12937">
    <property type="entry name" value="F-box-like"/>
    <property type="match status" value="1"/>
</dbReference>
<dbReference type="OrthoDB" id="5351126at2759"/>
<dbReference type="AlphaFoldDB" id="C4XXA7"/>
<dbReference type="OMA" id="RDWKFKN"/>
<reference evidence="3 4" key="1">
    <citation type="journal article" date="2009" name="Nature">
        <title>Evolution of pathogenicity and sexual reproduction in eight Candida genomes.</title>
        <authorList>
            <person name="Butler G."/>
            <person name="Rasmussen M.D."/>
            <person name="Lin M.F."/>
            <person name="Santos M.A."/>
            <person name="Sakthikumar S."/>
            <person name="Munro C.A."/>
            <person name="Rheinbay E."/>
            <person name="Grabherr M."/>
            <person name="Forche A."/>
            <person name="Reedy J.L."/>
            <person name="Agrafioti I."/>
            <person name="Arnaud M.B."/>
            <person name="Bates S."/>
            <person name="Brown A.J."/>
            <person name="Brunke S."/>
            <person name="Costanzo M.C."/>
            <person name="Fitzpatrick D.A."/>
            <person name="de Groot P.W."/>
            <person name="Harris D."/>
            <person name="Hoyer L.L."/>
            <person name="Hube B."/>
            <person name="Klis F.M."/>
            <person name="Kodira C."/>
            <person name="Lennard N."/>
            <person name="Logue M.E."/>
            <person name="Martin R."/>
            <person name="Neiman A.M."/>
            <person name="Nikolaou E."/>
            <person name="Quail M.A."/>
            <person name="Quinn J."/>
            <person name="Santos M.C."/>
            <person name="Schmitzberger F.F."/>
            <person name="Sherlock G."/>
            <person name="Shah P."/>
            <person name="Silverstein K.A."/>
            <person name="Skrzypek M.S."/>
            <person name="Soll D."/>
            <person name="Staggs R."/>
            <person name="Stansfield I."/>
            <person name="Stumpf M.P."/>
            <person name="Sudbery P.E."/>
            <person name="Srikantha T."/>
            <person name="Zeng Q."/>
            <person name="Berman J."/>
            <person name="Berriman M."/>
            <person name="Heitman J."/>
            <person name="Gow N.A."/>
            <person name="Lorenz M.C."/>
            <person name="Birren B.W."/>
            <person name="Kellis M."/>
            <person name="Cuomo C.A."/>
        </authorList>
    </citation>
    <scope>NUCLEOTIDE SEQUENCE [LARGE SCALE GENOMIC DNA]</scope>
    <source>
        <strain evidence="3 4">ATCC 42720</strain>
    </source>
</reference>
<organism evidence="3 4">
    <name type="scientific">Clavispora lusitaniae (strain ATCC 42720)</name>
    <name type="common">Yeast</name>
    <name type="synonym">Candida lusitaniae</name>
    <dbReference type="NCBI Taxonomy" id="306902"/>
    <lineage>
        <taxon>Eukaryota</taxon>
        <taxon>Fungi</taxon>
        <taxon>Dikarya</taxon>
        <taxon>Ascomycota</taxon>
        <taxon>Saccharomycotina</taxon>
        <taxon>Pichiomycetes</taxon>
        <taxon>Metschnikowiaceae</taxon>
        <taxon>Clavispora</taxon>
    </lineage>
</organism>
<proteinExistence type="predicted"/>
<dbReference type="SUPFAM" id="SSF81383">
    <property type="entry name" value="F-box domain"/>
    <property type="match status" value="1"/>
</dbReference>